<dbReference type="SMART" id="SM00228">
    <property type="entry name" value="PDZ"/>
    <property type="match status" value="1"/>
</dbReference>
<dbReference type="PANTHER" id="PTHR32060:SF30">
    <property type="entry name" value="CARBOXY-TERMINAL PROCESSING PROTEASE CTPA"/>
    <property type="match status" value="1"/>
</dbReference>
<dbReference type="Gene3D" id="2.30.42.10">
    <property type="match status" value="1"/>
</dbReference>
<keyword evidence="2" id="KW-0645">Protease</keyword>
<keyword evidence="4" id="KW-0720">Serine protease</keyword>
<dbReference type="AlphaFoldDB" id="A0A7J7IQ08"/>
<accession>A0A7J7IQ08</accession>
<dbReference type="GO" id="GO:0004175">
    <property type="term" value="F:endopeptidase activity"/>
    <property type="evidence" value="ECO:0007669"/>
    <property type="project" value="TreeGrafter"/>
</dbReference>
<sequence>MRHSLEAAGCVLEGDRAQRRAARFQCLCFLGKLCWPLGYEVRITGSSVGESKTGIYRHWNNRTLRMHLKSFRKPFKNVGFEEKVPNERRRVDHKVNSPACYSELLLRMQRFWVATMGFGCALIFFNGNLYEPGVDLSSFQVKFMVAAPAEALTDEQYVVAEAWHLVERRFVDRTQIQKDWSKLRLKYLRRPYRSMEDAHRAIREMLGTLGDPYTRFLTPAQYSSLVAAARGEVVGIGVELAPPRITTNERDGNSRALVETSTATGHVTVAAVLEASPAAQAGIRPEDEIILVDGEDTAGLTPDDVAARIRGEADSLVQLRIRPAGQTQVRDLTVRREPLRLEALLMHGPDRDGIGYVRIRQFNENTAEDLHAAVERMVRRHDGPLQLVIDLRGNPGGYFPDGVDAARLFLRKGRIVVYIHDAKGGVTEIRANEDGPLVDVVQTPLWLLVDHGTASASEIFAVALHDNDCAKLIGSCTFGKGLVQTVQGLRDGSAVAITTSRYETPKHQDINKKGVCPDVQTDCNAPSGIQSAMSIREALGCLPR</sequence>
<evidence type="ECO:0000256" key="3">
    <source>
        <dbReference type="ARBA" id="ARBA00022801"/>
    </source>
</evidence>
<dbReference type="SUPFAM" id="SSF50156">
    <property type="entry name" value="PDZ domain-like"/>
    <property type="match status" value="1"/>
</dbReference>
<evidence type="ECO:0000256" key="4">
    <source>
        <dbReference type="ARBA" id="ARBA00022825"/>
    </source>
</evidence>
<comment type="similarity">
    <text evidence="1">Belongs to the peptidase S41A family.</text>
</comment>
<dbReference type="EMBL" id="VWRR01000001">
    <property type="protein sequence ID" value="KAF6005206.1"/>
    <property type="molecule type" value="Genomic_DNA"/>
</dbReference>
<dbReference type="InterPro" id="IPR001478">
    <property type="entry name" value="PDZ"/>
</dbReference>
<comment type="caution">
    <text evidence="6">The sequence shown here is derived from an EMBL/GenBank/DDBJ whole genome shotgun (WGS) entry which is preliminary data.</text>
</comment>
<dbReference type="GO" id="GO:0006508">
    <property type="term" value="P:proteolysis"/>
    <property type="evidence" value="ECO:0007669"/>
    <property type="project" value="UniProtKB-KW"/>
</dbReference>
<dbReference type="Pfam" id="PF03572">
    <property type="entry name" value="Peptidase_S41"/>
    <property type="match status" value="1"/>
</dbReference>
<dbReference type="PANTHER" id="PTHR32060">
    <property type="entry name" value="TAIL-SPECIFIC PROTEASE"/>
    <property type="match status" value="1"/>
</dbReference>
<dbReference type="InterPro" id="IPR041489">
    <property type="entry name" value="PDZ_6"/>
</dbReference>
<evidence type="ECO:0000259" key="5">
    <source>
        <dbReference type="PROSITE" id="PS50106"/>
    </source>
</evidence>
<reference evidence="6 7" key="1">
    <citation type="journal article" date="2020" name="J. Phycol.">
        <title>Comparative genome analysis reveals Cyanidiococcus gen. nov., a new extremophilic red algal genus sister to Cyanidioschyzon (Cyanidioschyzonaceae, Rhodophyta).</title>
        <authorList>
            <person name="Liu S.-L."/>
            <person name="Chiang Y.-R."/>
            <person name="Yoon H.S."/>
            <person name="Fu H.-Y."/>
        </authorList>
    </citation>
    <scope>NUCLEOTIDE SEQUENCE [LARGE SCALE GENOMIC DNA]</scope>
    <source>
        <strain evidence="6 7">THAL066</strain>
    </source>
</reference>
<dbReference type="InterPro" id="IPR004447">
    <property type="entry name" value="Peptidase_S41A"/>
</dbReference>
<dbReference type="GO" id="GO:0007165">
    <property type="term" value="P:signal transduction"/>
    <property type="evidence" value="ECO:0007669"/>
    <property type="project" value="TreeGrafter"/>
</dbReference>
<evidence type="ECO:0000313" key="6">
    <source>
        <dbReference type="EMBL" id="KAF6005206.1"/>
    </source>
</evidence>
<dbReference type="NCBIfam" id="TIGR00225">
    <property type="entry name" value="prc"/>
    <property type="match status" value="1"/>
</dbReference>
<organism evidence="6 7">
    <name type="scientific">Cyanidiococcus yangmingshanensis</name>
    <dbReference type="NCBI Taxonomy" id="2690220"/>
    <lineage>
        <taxon>Eukaryota</taxon>
        <taxon>Rhodophyta</taxon>
        <taxon>Bangiophyceae</taxon>
        <taxon>Cyanidiales</taxon>
        <taxon>Cyanidiaceae</taxon>
        <taxon>Cyanidiococcus</taxon>
    </lineage>
</organism>
<dbReference type="InterPro" id="IPR005151">
    <property type="entry name" value="Tail-specific_protease"/>
</dbReference>
<feature type="domain" description="PDZ" evidence="5">
    <location>
        <begin position="222"/>
        <end position="324"/>
    </location>
</feature>
<gene>
    <name evidence="6" type="ORF">F1559_002449</name>
</gene>
<name>A0A7J7IQ08_9RHOD</name>
<dbReference type="PROSITE" id="PS50106">
    <property type="entry name" value="PDZ"/>
    <property type="match status" value="1"/>
</dbReference>
<dbReference type="SUPFAM" id="SSF52096">
    <property type="entry name" value="ClpP/crotonase"/>
    <property type="match status" value="1"/>
</dbReference>
<evidence type="ECO:0000256" key="1">
    <source>
        <dbReference type="ARBA" id="ARBA00009179"/>
    </source>
</evidence>
<dbReference type="InterPro" id="IPR036034">
    <property type="entry name" value="PDZ_sf"/>
</dbReference>
<dbReference type="CDD" id="cd07560">
    <property type="entry name" value="Peptidase_S41_CPP"/>
    <property type="match status" value="1"/>
</dbReference>
<dbReference type="Proteomes" id="UP000530660">
    <property type="component" value="Unassembled WGS sequence"/>
</dbReference>
<evidence type="ECO:0000256" key="2">
    <source>
        <dbReference type="ARBA" id="ARBA00022670"/>
    </source>
</evidence>
<dbReference type="CDD" id="cd06782">
    <property type="entry name" value="cpPDZ_CPP-like"/>
    <property type="match status" value="1"/>
</dbReference>
<dbReference type="InterPro" id="IPR029045">
    <property type="entry name" value="ClpP/crotonase-like_dom_sf"/>
</dbReference>
<protein>
    <recommendedName>
        <fullName evidence="5">PDZ domain-containing protein</fullName>
    </recommendedName>
</protein>
<keyword evidence="3" id="KW-0378">Hydrolase</keyword>
<dbReference type="SMART" id="SM00245">
    <property type="entry name" value="TSPc"/>
    <property type="match status" value="1"/>
</dbReference>
<dbReference type="GO" id="GO:0008236">
    <property type="term" value="F:serine-type peptidase activity"/>
    <property type="evidence" value="ECO:0007669"/>
    <property type="project" value="UniProtKB-KW"/>
</dbReference>
<dbReference type="Gene3D" id="3.90.226.10">
    <property type="entry name" value="2-enoyl-CoA Hydratase, Chain A, domain 1"/>
    <property type="match status" value="1"/>
</dbReference>
<dbReference type="OrthoDB" id="43580at2759"/>
<keyword evidence="7" id="KW-1185">Reference proteome</keyword>
<evidence type="ECO:0000313" key="7">
    <source>
        <dbReference type="Proteomes" id="UP000530660"/>
    </source>
</evidence>
<dbReference type="Gene3D" id="3.30.750.44">
    <property type="match status" value="1"/>
</dbReference>
<proteinExistence type="inferred from homology"/>
<dbReference type="Pfam" id="PF17820">
    <property type="entry name" value="PDZ_6"/>
    <property type="match status" value="1"/>
</dbReference>